<evidence type="ECO:0000256" key="1">
    <source>
        <dbReference type="ARBA" id="ARBA00008136"/>
    </source>
</evidence>
<dbReference type="Pfam" id="PF02586">
    <property type="entry name" value="SRAP"/>
    <property type="match status" value="1"/>
</dbReference>
<dbReference type="SUPFAM" id="SSF143081">
    <property type="entry name" value="BB1717-like"/>
    <property type="match status" value="1"/>
</dbReference>
<evidence type="ECO:0000256" key="4">
    <source>
        <dbReference type="ARBA" id="ARBA00022801"/>
    </source>
</evidence>
<evidence type="ECO:0000256" key="2">
    <source>
        <dbReference type="ARBA" id="ARBA00022670"/>
    </source>
</evidence>
<sequence length="210" mass="24594">MCYYVDQKGSRRDVKIRFNISVNNTGQYYEGVFVNGFDHPNIPIITNTDPDQVQTDFTWGLMPSWAGIEQLEFRTGKLNARIEDLDSKPSYRNIKSNRCLIIATGYYEWRWLDPKGKKKEKYQIFSQNDEIFCFAGLYDTWLNPSTGESLKTYTMVTTEANELMKYIHNNRERMPVMLRKEDEQAWLDPTNDVSIFAFPYEAKLVAFEAA</sequence>
<keyword evidence="6" id="KW-0238">DNA-binding</keyword>
<evidence type="ECO:0000256" key="3">
    <source>
        <dbReference type="ARBA" id="ARBA00022763"/>
    </source>
</evidence>
<dbReference type="EC" id="3.4.-.-" evidence="8"/>
<evidence type="ECO:0000256" key="7">
    <source>
        <dbReference type="ARBA" id="ARBA00023239"/>
    </source>
</evidence>
<accession>A0ABS8MN04</accession>
<dbReference type="PANTHER" id="PTHR13604">
    <property type="entry name" value="DC12-RELATED"/>
    <property type="match status" value="1"/>
</dbReference>
<dbReference type="InterPro" id="IPR003738">
    <property type="entry name" value="SRAP"/>
</dbReference>
<proteinExistence type="inferred from homology"/>
<evidence type="ECO:0000313" key="10">
    <source>
        <dbReference type="Proteomes" id="UP001430679"/>
    </source>
</evidence>
<protein>
    <recommendedName>
        <fullName evidence="8">Abasic site processing protein</fullName>
        <ecNumber evidence="8">3.4.-.-</ecNumber>
    </recommendedName>
</protein>
<gene>
    <name evidence="9" type="ORF">LNP81_25210</name>
</gene>
<comment type="caution">
    <text evidence="9">The sequence shown here is derived from an EMBL/GenBank/DDBJ whole genome shotgun (WGS) entry which is preliminary data.</text>
</comment>
<evidence type="ECO:0000256" key="5">
    <source>
        <dbReference type="ARBA" id="ARBA00023124"/>
    </source>
</evidence>
<dbReference type="Gene3D" id="3.90.1680.10">
    <property type="entry name" value="SOS response associated peptidase-like"/>
    <property type="match status" value="1"/>
</dbReference>
<keyword evidence="3" id="KW-0227">DNA damage</keyword>
<name>A0ABS8MN04_9FLAO</name>
<evidence type="ECO:0000313" key="9">
    <source>
        <dbReference type="EMBL" id="MCC9066301.1"/>
    </source>
</evidence>
<comment type="similarity">
    <text evidence="1 8">Belongs to the SOS response-associated peptidase family.</text>
</comment>
<dbReference type="EMBL" id="JAJJMM010000001">
    <property type="protein sequence ID" value="MCC9066301.1"/>
    <property type="molecule type" value="Genomic_DNA"/>
</dbReference>
<evidence type="ECO:0000256" key="8">
    <source>
        <dbReference type="RuleBase" id="RU364100"/>
    </source>
</evidence>
<keyword evidence="5" id="KW-0190">Covalent protein-DNA linkage</keyword>
<keyword evidence="10" id="KW-1185">Reference proteome</keyword>
<keyword evidence="7" id="KW-0456">Lyase</keyword>
<keyword evidence="2 8" id="KW-0645">Protease</keyword>
<organism evidence="9 10">
    <name type="scientific">Flavobacterium piscisymbiosum</name>
    <dbReference type="NCBI Taxonomy" id="2893753"/>
    <lineage>
        <taxon>Bacteria</taxon>
        <taxon>Pseudomonadati</taxon>
        <taxon>Bacteroidota</taxon>
        <taxon>Flavobacteriia</taxon>
        <taxon>Flavobacteriales</taxon>
        <taxon>Flavobacteriaceae</taxon>
        <taxon>Flavobacterium</taxon>
    </lineage>
</organism>
<dbReference type="Proteomes" id="UP001430679">
    <property type="component" value="Unassembled WGS sequence"/>
</dbReference>
<reference evidence="9" key="1">
    <citation type="submission" date="2021-11" db="EMBL/GenBank/DDBJ databases">
        <title>Description of novel Flavobacterium species.</title>
        <authorList>
            <person name="Saticioglu I.B."/>
            <person name="Ay H."/>
            <person name="Altun S."/>
            <person name="Duman M."/>
        </authorList>
    </citation>
    <scope>NUCLEOTIDE SEQUENCE</scope>
    <source>
        <strain evidence="9">F-30</strain>
    </source>
</reference>
<keyword evidence="4 8" id="KW-0378">Hydrolase</keyword>
<dbReference type="RefSeq" id="WP_230040160.1">
    <property type="nucleotide sequence ID" value="NZ_JAJJMM010000001.1"/>
</dbReference>
<evidence type="ECO:0000256" key="6">
    <source>
        <dbReference type="ARBA" id="ARBA00023125"/>
    </source>
</evidence>
<dbReference type="PANTHER" id="PTHR13604:SF0">
    <property type="entry name" value="ABASIC SITE PROCESSING PROTEIN HMCES"/>
    <property type="match status" value="1"/>
</dbReference>
<dbReference type="InterPro" id="IPR036590">
    <property type="entry name" value="SRAP-like"/>
</dbReference>